<evidence type="ECO:0000313" key="6">
    <source>
        <dbReference type="Proteomes" id="UP000887575"/>
    </source>
</evidence>
<proteinExistence type="predicted"/>
<dbReference type="GO" id="GO:0005886">
    <property type="term" value="C:plasma membrane"/>
    <property type="evidence" value="ECO:0007669"/>
    <property type="project" value="TreeGrafter"/>
</dbReference>
<organism evidence="6 7">
    <name type="scientific">Mesorhabditis belari</name>
    <dbReference type="NCBI Taxonomy" id="2138241"/>
    <lineage>
        <taxon>Eukaryota</taxon>
        <taxon>Metazoa</taxon>
        <taxon>Ecdysozoa</taxon>
        <taxon>Nematoda</taxon>
        <taxon>Chromadorea</taxon>
        <taxon>Rhabditida</taxon>
        <taxon>Rhabditina</taxon>
        <taxon>Rhabditomorpha</taxon>
        <taxon>Rhabditoidea</taxon>
        <taxon>Rhabditidae</taxon>
        <taxon>Mesorhabditinae</taxon>
        <taxon>Mesorhabditis</taxon>
    </lineage>
</organism>
<keyword evidence="4" id="KW-0812">Transmembrane</keyword>
<dbReference type="PANTHER" id="PTHR47537:SF6">
    <property type="entry name" value="CUB DOMAIN-CONTAINING PROTEIN"/>
    <property type="match status" value="1"/>
</dbReference>
<accession>A0AAF3ED81</accession>
<keyword evidence="4" id="KW-0472">Membrane</keyword>
<dbReference type="SUPFAM" id="SSF49854">
    <property type="entry name" value="Spermadhesin, CUB domain"/>
    <property type="match status" value="5"/>
</dbReference>
<evidence type="ECO:0000256" key="4">
    <source>
        <dbReference type="SAM" id="Phobius"/>
    </source>
</evidence>
<feature type="domain" description="CUB" evidence="5">
    <location>
        <begin position="629"/>
        <end position="751"/>
    </location>
</feature>
<evidence type="ECO:0000256" key="3">
    <source>
        <dbReference type="SAM" id="MobiDB-lite"/>
    </source>
</evidence>
<feature type="domain" description="CUB" evidence="5">
    <location>
        <begin position="489"/>
        <end position="610"/>
    </location>
</feature>
<name>A0AAF3ED81_9BILA</name>
<feature type="transmembrane region" description="Helical" evidence="4">
    <location>
        <begin position="40"/>
        <end position="62"/>
    </location>
</feature>
<dbReference type="SMART" id="SM00192">
    <property type="entry name" value="LDLa"/>
    <property type="match status" value="1"/>
</dbReference>
<evidence type="ECO:0000313" key="7">
    <source>
        <dbReference type="WBParaSite" id="MBELARI_LOCUS11928"/>
    </source>
</evidence>
<evidence type="ECO:0000256" key="2">
    <source>
        <dbReference type="PROSITE-ProRule" id="PRU00059"/>
    </source>
</evidence>
<keyword evidence="4" id="KW-1133">Transmembrane helix</keyword>
<protein>
    <recommendedName>
        <fullName evidence="5">CUB domain-containing protein</fullName>
    </recommendedName>
</protein>
<evidence type="ECO:0000259" key="5">
    <source>
        <dbReference type="PROSITE" id="PS01180"/>
    </source>
</evidence>
<feature type="disulfide bond" evidence="2">
    <location>
        <begin position="693"/>
        <end position="710"/>
    </location>
</feature>
<feature type="domain" description="CUB" evidence="5">
    <location>
        <begin position="317"/>
        <end position="473"/>
    </location>
</feature>
<dbReference type="WBParaSite" id="MBELARI_LOCUS11928">
    <property type="protein sequence ID" value="MBELARI_LOCUS11928"/>
    <property type="gene ID" value="MBELARI_LOCUS11928"/>
</dbReference>
<feature type="transmembrane region" description="Helical" evidence="4">
    <location>
        <begin position="811"/>
        <end position="833"/>
    </location>
</feature>
<dbReference type="CDD" id="cd00112">
    <property type="entry name" value="LDLa"/>
    <property type="match status" value="1"/>
</dbReference>
<dbReference type="InterPro" id="IPR035914">
    <property type="entry name" value="Sperma_CUB_dom_sf"/>
</dbReference>
<dbReference type="CDD" id="cd00041">
    <property type="entry name" value="CUB"/>
    <property type="match status" value="4"/>
</dbReference>
<feature type="region of interest" description="Disordered" evidence="3">
    <location>
        <begin position="854"/>
        <end position="879"/>
    </location>
</feature>
<comment type="caution">
    <text evidence="2">Lacks conserved residue(s) required for the propagation of feature annotation.</text>
</comment>
<feature type="domain" description="CUB" evidence="5">
    <location>
        <begin position="171"/>
        <end position="293"/>
    </location>
</feature>
<dbReference type="Gene3D" id="2.60.120.290">
    <property type="entry name" value="Spermadhesin, CUB domain"/>
    <property type="match status" value="5"/>
</dbReference>
<reference evidence="7" key="1">
    <citation type="submission" date="2024-02" db="UniProtKB">
        <authorList>
            <consortium name="WormBaseParasite"/>
        </authorList>
    </citation>
    <scope>IDENTIFICATION</scope>
</reference>
<sequence length="922" mass="102411">MERMRTLERVVETRIDMLEFEKADEIHEDCACCRSLDCDIIFALLFTLVIACLLVLIMVFWLKGVLAYEDVYTRLSRDRAGAVDNCDVEYVDIYSELERAEPVDLLSATLSGRYCGTVSPHIRISLHDVLVLVFHSRAGDPSSRDFRFRGRYSFIDEKEFIPGEPIPGQRCGYVIEPSRYSAQKKIGHIQSATYPGAYPRNFHCAYHLRGRRGERIRLYLQDFDLCFGGEHCPYDTVMIFDGPTTASPIIKKYCGLQLREEVFSVSSELLIHFNTSAASKGDPRGFLIDYEISSRFVDVTQLLGGEKGVSHVRGSECDVRVESHKESRHAIHSPRYPDKYPSNTTCTYILDGLQGEQNLEKAILTFDTLAVISDAQESNPLIPQTSSGGNEEVQCPHAWVGLALSDTNIRATMSNPDESNFDHTLCERFAKDSAALGPYESEGARMVVQFGTGAHTPTDGIRPLGFKAHVHFKTDFGVPGEPMGDSNECKFRFTQPKGFFNSPRYPTNYPLDTKCTFLIVGEKGDVVLIYFEHFSLYDGDLEDKCKDWIEIYDVFRLSNGSEKLSAPAKYCSGTHPGPRRSAPGAHEMRIVFSSDSYGSNNGFKALYEIRKRESLTSMASMNADDPASCGQLKIEANAENPAGFIRSPGFGVKYPQDVHCEWNITARPGNHLLLYLVDMQVEGSMADANTPSCAKAVIRVATATQKYEFCGTVATIISPIITSNNSVQITFLTAPDKVNGLTGFNLSWTEVRPAEEETCQGDDVYLCTYSRLCISSKLRCNGAYNCRMATEPDETDENHCELDEGSADRTLLLAIVVSGVIFTFIASFFCYLFKSKLAKKKKGNAIPPAARLRQRHPAGKAPRTLKTERSVDSGMGGSAASRFAHHDATGLHPPLLTPFEMNNTGGTTRGGENSEAFHTFYG</sequence>
<dbReference type="Proteomes" id="UP000887575">
    <property type="component" value="Unassembled WGS sequence"/>
</dbReference>
<dbReference type="InterPro" id="IPR053207">
    <property type="entry name" value="Non-NMDA_GluR_Accessory"/>
</dbReference>
<dbReference type="InterPro" id="IPR000859">
    <property type="entry name" value="CUB_dom"/>
</dbReference>
<dbReference type="PROSITE" id="PS01180">
    <property type="entry name" value="CUB"/>
    <property type="match status" value="4"/>
</dbReference>
<dbReference type="Pfam" id="PF00431">
    <property type="entry name" value="CUB"/>
    <property type="match status" value="3"/>
</dbReference>
<keyword evidence="6" id="KW-1185">Reference proteome</keyword>
<keyword evidence="1 2" id="KW-1015">Disulfide bond</keyword>
<dbReference type="PANTHER" id="PTHR47537">
    <property type="entry name" value="CUBILIN"/>
    <property type="match status" value="1"/>
</dbReference>
<dbReference type="AlphaFoldDB" id="A0AAF3ED81"/>
<evidence type="ECO:0000256" key="1">
    <source>
        <dbReference type="ARBA" id="ARBA00023157"/>
    </source>
</evidence>
<dbReference type="SMART" id="SM00042">
    <property type="entry name" value="CUB"/>
    <property type="match status" value="4"/>
</dbReference>
<dbReference type="InterPro" id="IPR002172">
    <property type="entry name" value="LDrepeatLR_classA_rpt"/>
</dbReference>